<evidence type="ECO:0000313" key="7">
    <source>
        <dbReference type="EMBL" id="GAA1741271.1"/>
    </source>
</evidence>
<sequence length="529" mass="56876">MKRHPRRAGTALLAGLVSATLLLSACGTGGSEAAGSEDPIQGGTLKYRSTNVQSADPAANTGYGPVVPLRGLVDSLVFNAYDGSFEPWLATEWTVNENATRYEFTLRDGVTFSNGEVLDAAAVKASFDALRAQGAKYAVVNSWIGNLKEITTPDAQTVVFDFNAPNSSFLQAVSTTSLGIVAPETSALSFDQRQEGLTIIGSGAFTLSENNGDEGYVLTRRDDYAWAPAVAENQGAAYLDTIEVFTTPDNSIAAAELRAGNLDLLHNTEPADKTDFAASDEITIRTEPLPGSALGFVVNTDVPGLDDVEVRRALALGIDRDAVLERASTIDVAPTSAFTASNPFYTDQADLISSDAKEAAQILDDAGWEVGSDGVREKDGNRLSFELIYGASTVSHEPNLAVVQSQWKDLGVELKFNSLTPAELNQRQISGDYALTWASSTRPDTDALRTNYKGLDPELDALFTEILAEPDFEGRKSLAAEASELILTEAYYLPLYDFIQPLAYRNTTKLPTFEASHIPWLGDVWLDKA</sequence>
<dbReference type="InterPro" id="IPR000914">
    <property type="entry name" value="SBP_5_dom"/>
</dbReference>
<feature type="chain" id="PRO_5046806228" evidence="5">
    <location>
        <begin position="34"/>
        <end position="529"/>
    </location>
</feature>
<dbReference type="SUPFAM" id="SSF53850">
    <property type="entry name" value="Periplasmic binding protein-like II"/>
    <property type="match status" value="1"/>
</dbReference>
<evidence type="ECO:0000256" key="5">
    <source>
        <dbReference type="SAM" id="SignalP"/>
    </source>
</evidence>
<dbReference type="Gene3D" id="3.10.105.10">
    <property type="entry name" value="Dipeptide-binding Protein, Domain 3"/>
    <property type="match status" value="1"/>
</dbReference>
<keyword evidence="8" id="KW-1185">Reference proteome</keyword>
<feature type="domain" description="Solute-binding protein family 5" evidence="6">
    <location>
        <begin position="85"/>
        <end position="442"/>
    </location>
</feature>
<reference evidence="8" key="1">
    <citation type="journal article" date="2019" name="Int. J. Syst. Evol. Microbiol.">
        <title>The Global Catalogue of Microorganisms (GCM) 10K type strain sequencing project: providing services to taxonomists for standard genome sequencing and annotation.</title>
        <authorList>
            <consortium name="The Broad Institute Genomics Platform"/>
            <consortium name="The Broad Institute Genome Sequencing Center for Infectious Disease"/>
            <person name="Wu L."/>
            <person name="Ma J."/>
        </authorList>
    </citation>
    <scope>NUCLEOTIDE SEQUENCE [LARGE SCALE GENOMIC DNA]</scope>
    <source>
        <strain evidence="8">JCM 13518</strain>
    </source>
</reference>
<name>A0ABP4W0H4_9ACTN</name>
<comment type="similarity">
    <text evidence="2">Belongs to the bacterial solute-binding protein 5 family.</text>
</comment>
<keyword evidence="3" id="KW-0813">Transport</keyword>
<dbReference type="PANTHER" id="PTHR30290">
    <property type="entry name" value="PERIPLASMIC BINDING COMPONENT OF ABC TRANSPORTER"/>
    <property type="match status" value="1"/>
</dbReference>
<dbReference type="EMBL" id="BAAAME010000004">
    <property type="protein sequence ID" value="GAA1741271.1"/>
    <property type="molecule type" value="Genomic_DNA"/>
</dbReference>
<evidence type="ECO:0000313" key="8">
    <source>
        <dbReference type="Proteomes" id="UP001501057"/>
    </source>
</evidence>
<evidence type="ECO:0000256" key="2">
    <source>
        <dbReference type="ARBA" id="ARBA00005695"/>
    </source>
</evidence>
<comment type="caution">
    <text evidence="7">The sequence shown here is derived from an EMBL/GenBank/DDBJ whole genome shotgun (WGS) entry which is preliminary data.</text>
</comment>
<dbReference type="Pfam" id="PF00496">
    <property type="entry name" value="SBP_bac_5"/>
    <property type="match status" value="1"/>
</dbReference>
<dbReference type="InterPro" id="IPR030678">
    <property type="entry name" value="Peptide/Ni-bd"/>
</dbReference>
<protein>
    <submittedName>
        <fullName evidence="7">ABC transporter substrate-binding protein</fullName>
    </submittedName>
</protein>
<accession>A0ABP4W0H4</accession>
<gene>
    <name evidence="7" type="ORF">GCM10009710_21850</name>
</gene>
<comment type="subcellular location">
    <subcellularLocation>
        <location evidence="1">Cell envelope</location>
    </subcellularLocation>
</comment>
<dbReference type="PROSITE" id="PS51257">
    <property type="entry name" value="PROKAR_LIPOPROTEIN"/>
    <property type="match status" value="1"/>
</dbReference>
<dbReference type="RefSeq" id="WP_344201269.1">
    <property type="nucleotide sequence ID" value="NZ_BAAAME010000004.1"/>
</dbReference>
<dbReference type="PANTHER" id="PTHR30290:SF10">
    <property type="entry name" value="PERIPLASMIC OLIGOPEPTIDE-BINDING PROTEIN-RELATED"/>
    <property type="match status" value="1"/>
</dbReference>
<evidence type="ECO:0000256" key="3">
    <source>
        <dbReference type="ARBA" id="ARBA00022448"/>
    </source>
</evidence>
<dbReference type="InterPro" id="IPR039424">
    <property type="entry name" value="SBP_5"/>
</dbReference>
<proteinExistence type="inferred from homology"/>
<dbReference type="Gene3D" id="3.40.190.10">
    <property type="entry name" value="Periplasmic binding protein-like II"/>
    <property type="match status" value="1"/>
</dbReference>
<organism evidence="7 8">
    <name type="scientific">Aeromicrobium alkaliterrae</name>
    <dbReference type="NCBI Taxonomy" id="302168"/>
    <lineage>
        <taxon>Bacteria</taxon>
        <taxon>Bacillati</taxon>
        <taxon>Actinomycetota</taxon>
        <taxon>Actinomycetes</taxon>
        <taxon>Propionibacteriales</taxon>
        <taxon>Nocardioidaceae</taxon>
        <taxon>Aeromicrobium</taxon>
    </lineage>
</organism>
<evidence type="ECO:0000256" key="1">
    <source>
        <dbReference type="ARBA" id="ARBA00004196"/>
    </source>
</evidence>
<keyword evidence="4 5" id="KW-0732">Signal</keyword>
<dbReference type="PIRSF" id="PIRSF002741">
    <property type="entry name" value="MppA"/>
    <property type="match status" value="1"/>
</dbReference>
<evidence type="ECO:0000256" key="4">
    <source>
        <dbReference type="ARBA" id="ARBA00022729"/>
    </source>
</evidence>
<feature type="signal peptide" evidence="5">
    <location>
        <begin position="1"/>
        <end position="33"/>
    </location>
</feature>
<dbReference type="Proteomes" id="UP001501057">
    <property type="component" value="Unassembled WGS sequence"/>
</dbReference>
<evidence type="ECO:0000259" key="6">
    <source>
        <dbReference type="Pfam" id="PF00496"/>
    </source>
</evidence>